<dbReference type="Proteomes" id="UP000838756">
    <property type="component" value="Unassembled WGS sequence"/>
</dbReference>
<evidence type="ECO:0000313" key="1">
    <source>
        <dbReference type="EMBL" id="CAH2208186.1"/>
    </source>
</evidence>
<protein>
    <submittedName>
        <fullName evidence="1">Jg2496 protein</fullName>
    </submittedName>
</protein>
<keyword evidence="2" id="KW-1185">Reference proteome</keyword>
<evidence type="ECO:0000313" key="2">
    <source>
        <dbReference type="Proteomes" id="UP000838756"/>
    </source>
</evidence>
<sequence length="104" mass="11332">LEERSAVLSLSVVFHHKAEAYASAVGGWGAQCAVALQLATGGPGAPPCADPRALEQHAQRHRQLYEHMCQAYTEVHSTSKKLLYQLDHLVQVCHQTDPADMVSL</sequence>
<dbReference type="AlphaFoldDB" id="A0A8S4QIN1"/>
<comment type="caution">
    <text evidence="1">The sequence shown here is derived from an EMBL/GenBank/DDBJ whole genome shotgun (WGS) entry which is preliminary data.</text>
</comment>
<reference evidence="1" key="1">
    <citation type="submission" date="2022-03" db="EMBL/GenBank/DDBJ databases">
        <authorList>
            <person name="Lindestad O."/>
        </authorList>
    </citation>
    <scope>NUCLEOTIDE SEQUENCE</scope>
</reference>
<feature type="non-terminal residue" evidence="1">
    <location>
        <position position="1"/>
    </location>
</feature>
<dbReference type="EMBL" id="CAKXAJ010002588">
    <property type="protein sequence ID" value="CAH2208186.1"/>
    <property type="molecule type" value="Genomic_DNA"/>
</dbReference>
<proteinExistence type="predicted"/>
<accession>A0A8S4QIN1</accession>
<name>A0A8S4QIN1_9NEOP</name>
<gene>
    <name evidence="1" type="primary">jg2496</name>
    <name evidence="1" type="ORF">PAEG_LOCUS802</name>
</gene>
<organism evidence="1 2">
    <name type="scientific">Pararge aegeria aegeria</name>
    <dbReference type="NCBI Taxonomy" id="348720"/>
    <lineage>
        <taxon>Eukaryota</taxon>
        <taxon>Metazoa</taxon>
        <taxon>Ecdysozoa</taxon>
        <taxon>Arthropoda</taxon>
        <taxon>Hexapoda</taxon>
        <taxon>Insecta</taxon>
        <taxon>Pterygota</taxon>
        <taxon>Neoptera</taxon>
        <taxon>Endopterygota</taxon>
        <taxon>Lepidoptera</taxon>
        <taxon>Glossata</taxon>
        <taxon>Ditrysia</taxon>
        <taxon>Papilionoidea</taxon>
        <taxon>Nymphalidae</taxon>
        <taxon>Satyrinae</taxon>
        <taxon>Satyrini</taxon>
        <taxon>Parargina</taxon>
        <taxon>Pararge</taxon>
    </lineage>
</organism>
<dbReference type="OrthoDB" id="10256089at2759"/>